<comment type="caution">
    <text evidence="6">The sequence shown here is derived from an EMBL/GenBank/DDBJ whole genome shotgun (WGS) entry which is preliminary data.</text>
</comment>
<evidence type="ECO:0000313" key="6">
    <source>
        <dbReference type="EMBL" id="TYP97206.1"/>
    </source>
</evidence>
<accession>A0A5S5DQB6</accession>
<gene>
    <name evidence="6" type="ORF">BC792_103132</name>
</gene>
<comment type="similarity">
    <text evidence="1">Belongs to the LysR transcriptional regulatory family.</text>
</comment>
<proteinExistence type="inferred from homology"/>
<dbReference type="PANTHER" id="PTHR30419">
    <property type="entry name" value="HTH-TYPE TRANSCRIPTIONAL REGULATOR YBHD"/>
    <property type="match status" value="1"/>
</dbReference>
<dbReference type="Gene3D" id="3.40.190.10">
    <property type="entry name" value="Periplasmic binding protein-like II"/>
    <property type="match status" value="2"/>
</dbReference>
<reference evidence="6 7" key="1">
    <citation type="submission" date="2019-07" db="EMBL/GenBank/DDBJ databases">
        <title>Genomic Encyclopedia of Archaeal and Bacterial Type Strains, Phase II (KMG-II): from individual species to whole genera.</title>
        <authorList>
            <person name="Goeker M."/>
        </authorList>
    </citation>
    <scope>NUCLEOTIDE SEQUENCE [LARGE SCALE GENOMIC DNA]</scope>
    <source>
        <strain evidence="6 7">DSM 18850</strain>
    </source>
</reference>
<keyword evidence="7" id="KW-1185">Reference proteome</keyword>
<evidence type="ECO:0000313" key="7">
    <source>
        <dbReference type="Proteomes" id="UP000325105"/>
    </source>
</evidence>
<dbReference type="Pfam" id="PF03466">
    <property type="entry name" value="LysR_substrate"/>
    <property type="match status" value="1"/>
</dbReference>
<dbReference type="InterPro" id="IPR000847">
    <property type="entry name" value="LysR_HTH_N"/>
</dbReference>
<evidence type="ECO:0000256" key="1">
    <source>
        <dbReference type="ARBA" id="ARBA00009437"/>
    </source>
</evidence>
<keyword evidence="4" id="KW-0804">Transcription</keyword>
<name>A0A5S5DQB6_9SPHI</name>
<dbReference type="PANTHER" id="PTHR30419:SF29">
    <property type="entry name" value="LYSR-FAMILY TRANSCRIPTIONAL REGULATOR"/>
    <property type="match status" value="1"/>
</dbReference>
<dbReference type="EMBL" id="VNHX01000003">
    <property type="protein sequence ID" value="TYP97206.1"/>
    <property type="molecule type" value="Genomic_DNA"/>
</dbReference>
<keyword evidence="3" id="KW-0238">DNA-binding</keyword>
<dbReference type="GO" id="GO:0005829">
    <property type="term" value="C:cytosol"/>
    <property type="evidence" value="ECO:0007669"/>
    <property type="project" value="TreeGrafter"/>
</dbReference>
<protein>
    <submittedName>
        <fullName evidence="6">LysR family hydrogen peroxide-inducible transcriptional activator</fullName>
    </submittedName>
</protein>
<dbReference type="InterPro" id="IPR036390">
    <property type="entry name" value="WH_DNA-bd_sf"/>
</dbReference>
<sequence length="313" mass="35809">MTLVQLEYVIAVDTYRSFVAAAEHCYVTQPTLSMQIQKLEESIGAKIFDRSRQPVVPTEIGEKIIRQARVILNESKKIEELLQEEKGEISGELKVGVIPTVAPYLLPDVLTGFLKAYPKLQLQIWEYTTERILQELRVGRLDCGILSTPLQENGIEEIPLYYETFVAYVSEKSPLYQKKMVTTDEIANEKLWLLNEGHCMRGQVLNLCHYKHNQGVDASFEYNTGSVETLKRMVDINAGITILPEMSILGYDEDQLSHVRYFKAPEPVREISLVTTRNFVKKQAVNALKNEILAIVPERFKSKKKKEIMGFDH</sequence>
<dbReference type="SUPFAM" id="SSF46785">
    <property type="entry name" value="Winged helix' DNA-binding domain"/>
    <property type="match status" value="1"/>
</dbReference>
<evidence type="ECO:0000256" key="3">
    <source>
        <dbReference type="ARBA" id="ARBA00023125"/>
    </source>
</evidence>
<dbReference type="InterPro" id="IPR005119">
    <property type="entry name" value="LysR_subst-bd"/>
</dbReference>
<dbReference type="PROSITE" id="PS50931">
    <property type="entry name" value="HTH_LYSR"/>
    <property type="match status" value="1"/>
</dbReference>
<dbReference type="Proteomes" id="UP000325105">
    <property type="component" value="Unassembled WGS sequence"/>
</dbReference>
<dbReference type="GO" id="GO:0003700">
    <property type="term" value="F:DNA-binding transcription factor activity"/>
    <property type="evidence" value="ECO:0007669"/>
    <property type="project" value="InterPro"/>
</dbReference>
<feature type="domain" description="HTH lysR-type" evidence="5">
    <location>
        <begin position="1"/>
        <end position="58"/>
    </location>
</feature>
<keyword evidence="2" id="KW-0805">Transcription regulation</keyword>
<dbReference type="AlphaFoldDB" id="A0A5S5DQB6"/>
<dbReference type="GO" id="GO:0003677">
    <property type="term" value="F:DNA binding"/>
    <property type="evidence" value="ECO:0007669"/>
    <property type="project" value="UniProtKB-KW"/>
</dbReference>
<evidence type="ECO:0000256" key="2">
    <source>
        <dbReference type="ARBA" id="ARBA00023015"/>
    </source>
</evidence>
<dbReference type="OrthoDB" id="9803735at2"/>
<evidence type="ECO:0000259" key="5">
    <source>
        <dbReference type="PROSITE" id="PS50931"/>
    </source>
</evidence>
<evidence type="ECO:0000256" key="4">
    <source>
        <dbReference type="ARBA" id="ARBA00023163"/>
    </source>
</evidence>
<dbReference type="CDD" id="cd08411">
    <property type="entry name" value="PBP2_OxyR"/>
    <property type="match status" value="1"/>
</dbReference>
<dbReference type="InterPro" id="IPR036388">
    <property type="entry name" value="WH-like_DNA-bd_sf"/>
</dbReference>
<dbReference type="RefSeq" id="WP_148907600.1">
    <property type="nucleotide sequence ID" value="NZ_VNHX01000003.1"/>
</dbReference>
<dbReference type="Gene3D" id="1.10.10.10">
    <property type="entry name" value="Winged helix-like DNA-binding domain superfamily/Winged helix DNA-binding domain"/>
    <property type="match status" value="1"/>
</dbReference>
<organism evidence="6 7">
    <name type="scientific">Sphingobacterium allocomposti</name>
    <dbReference type="NCBI Taxonomy" id="415956"/>
    <lineage>
        <taxon>Bacteria</taxon>
        <taxon>Pseudomonadati</taxon>
        <taxon>Bacteroidota</taxon>
        <taxon>Sphingobacteriia</taxon>
        <taxon>Sphingobacteriales</taxon>
        <taxon>Sphingobacteriaceae</taxon>
        <taxon>Sphingobacterium</taxon>
    </lineage>
</organism>
<dbReference type="InterPro" id="IPR050950">
    <property type="entry name" value="HTH-type_LysR_regulators"/>
</dbReference>
<dbReference type="SUPFAM" id="SSF53850">
    <property type="entry name" value="Periplasmic binding protein-like II"/>
    <property type="match status" value="1"/>
</dbReference>
<dbReference type="Pfam" id="PF00126">
    <property type="entry name" value="HTH_1"/>
    <property type="match status" value="1"/>
</dbReference>
<dbReference type="FunFam" id="1.10.10.10:FF:000001">
    <property type="entry name" value="LysR family transcriptional regulator"/>
    <property type="match status" value="1"/>
</dbReference>
<dbReference type="PRINTS" id="PR00039">
    <property type="entry name" value="HTHLYSR"/>
</dbReference>